<evidence type="ECO:0000256" key="2">
    <source>
        <dbReference type="ARBA" id="ARBA00023125"/>
    </source>
</evidence>
<dbReference type="Pfam" id="PF12833">
    <property type="entry name" value="HTH_18"/>
    <property type="match status" value="1"/>
</dbReference>
<dbReference type="InterPro" id="IPR018060">
    <property type="entry name" value="HTH_AraC"/>
</dbReference>
<dbReference type="EMBL" id="JAEKFT010000053">
    <property type="protein sequence ID" value="MBT0964104.1"/>
    <property type="molecule type" value="Genomic_DNA"/>
</dbReference>
<dbReference type="InterPro" id="IPR011256">
    <property type="entry name" value="Reg_factor_effector_dom_sf"/>
</dbReference>
<dbReference type="Gene3D" id="3.20.80.10">
    <property type="entry name" value="Regulatory factor, effector binding domain"/>
    <property type="match status" value="1"/>
</dbReference>
<reference evidence="6" key="1">
    <citation type="journal article" date="2022" name="ISME J.">
        <title>Genetic and phylogenetic analysis of dissimilatory iodate-reducing bacteria identifies potential niches across the world's oceans.</title>
        <authorList>
            <person name="Reyes-Umana V."/>
            <person name="Henning Z."/>
            <person name="Lee K."/>
            <person name="Barnum T.P."/>
            <person name="Coates J.D."/>
        </authorList>
    </citation>
    <scope>NUCLEOTIDE SEQUENCE [LARGE SCALE GENOMIC DNA]</scope>
    <source>
        <strain evidence="6">IR12</strain>
    </source>
</reference>
<feature type="domain" description="HTH araC/xylS-type" evidence="4">
    <location>
        <begin position="14"/>
        <end position="113"/>
    </location>
</feature>
<dbReference type="SUPFAM" id="SSF46689">
    <property type="entry name" value="Homeodomain-like"/>
    <property type="match status" value="2"/>
</dbReference>
<comment type="caution">
    <text evidence="5">The sequence shown here is derived from an EMBL/GenBank/DDBJ whole genome shotgun (WGS) entry which is preliminary data.</text>
</comment>
<sequence length="289" mass="32692">MNSRPNPHLETRIARVCEYIEQNLDAKLSLDTLSAVAALSKCHFQRVFSAWTGVSATRFAQLARLRRASFRVAFEDGLRMIDIALEAGFDSPEAFSRAFRNAFGQSPSGFRAAPAWPQWHARFDFKRPSKRETTMNVKIVNFEDTPIALVEHRGDPKRVLETAAKFIAWRKATGRSPVKTSMTFGIPHSDPKTTEPDDFRFDIAGSIEGDVPANDYGVKSGLIPGGRCAVVRHTGSHDRIDESIYPLYRDWLPQSGETLRDFPCFFHYLNLIHEVDECELLTDIYLPVE</sequence>
<dbReference type="InterPro" id="IPR010499">
    <property type="entry name" value="AraC_E-bd"/>
</dbReference>
<dbReference type="PROSITE" id="PS00041">
    <property type="entry name" value="HTH_ARAC_FAMILY_1"/>
    <property type="match status" value="1"/>
</dbReference>
<keyword evidence="6" id="KW-1185">Reference proteome</keyword>
<dbReference type="RefSeq" id="WP_214364027.1">
    <property type="nucleotide sequence ID" value="NZ_JAEKFT010000053.1"/>
</dbReference>
<keyword evidence="3" id="KW-0804">Transcription</keyword>
<keyword evidence="1" id="KW-0805">Transcription regulation</keyword>
<organism evidence="5 6">
    <name type="scientific">Denitromonas iodatirespirans</name>
    <dbReference type="NCBI Taxonomy" id="2795389"/>
    <lineage>
        <taxon>Bacteria</taxon>
        <taxon>Pseudomonadati</taxon>
        <taxon>Pseudomonadota</taxon>
        <taxon>Betaproteobacteria</taxon>
        <taxon>Rhodocyclales</taxon>
        <taxon>Zoogloeaceae</taxon>
        <taxon>Denitromonas</taxon>
    </lineage>
</organism>
<dbReference type="GO" id="GO:0043565">
    <property type="term" value="F:sequence-specific DNA binding"/>
    <property type="evidence" value="ECO:0007669"/>
    <property type="project" value="InterPro"/>
</dbReference>
<dbReference type="PRINTS" id="PR00032">
    <property type="entry name" value="HTHARAC"/>
</dbReference>
<dbReference type="SMART" id="SM00871">
    <property type="entry name" value="AraC_E_bind"/>
    <property type="match status" value="1"/>
</dbReference>
<dbReference type="InterPro" id="IPR018062">
    <property type="entry name" value="HTH_AraC-typ_CS"/>
</dbReference>
<accession>A0A944HAA8</accession>
<evidence type="ECO:0000313" key="6">
    <source>
        <dbReference type="Proteomes" id="UP000694660"/>
    </source>
</evidence>
<evidence type="ECO:0000256" key="3">
    <source>
        <dbReference type="ARBA" id="ARBA00023163"/>
    </source>
</evidence>
<protein>
    <submittedName>
        <fullName evidence="5">AraC family transcriptional regulator</fullName>
    </submittedName>
</protein>
<dbReference type="InterPro" id="IPR020449">
    <property type="entry name" value="Tscrpt_reg_AraC-type_HTH"/>
</dbReference>
<gene>
    <name evidence="5" type="ORF">I8J34_23245</name>
</gene>
<dbReference type="InterPro" id="IPR050908">
    <property type="entry name" value="SmbC-like"/>
</dbReference>
<dbReference type="PANTHER" id="PTHR40055">
    <property type="entry name" value="TRANSCRIPTIONAL REGULATOR YGIV-RELATED"/>
    <property type="match status" value="1"/>
</dbReference>
<dbReference type="PROSITE" id="PS01124">
    <property type="entry name" value="HTH_ARAC_FAMILY_2"/>
    <property type="match status" value="1"/>
</dbReference>
<dbReference type="Gene3D" id="1.10.10.60">
    <property type="entry name" value="Homeodomain-like"/>
    <property type="match status" value="2"/>
</dbReference>
<evidence type="ECO:0000256" key="1">
    <source>
        <dbReference type="ARBA" id="ARBA00023015"/>
    </source>
</evidence>
<dbReference type="SUPFAM" id="SSF55136">
    <property type="entry name" value="Probable bacterial effector-binding domain"/>
    <property type="match status" value="1"/>
</dbReference>
<keyword evidence="2" id="KW-0238">DNA-binding</keyword>
<name>A0A944HAA8_DENI1</name>
<dbReference type="InterPro" id="IPR009057">
    <property type="entry name" value="Homeodomain-like_sf"/>
</dbReference>
<proteinExistence type="predicted"/>
<dbReference type="SMART" id="SM00342">
    <property type="entry name" value="HTH_ARAC"/>
    <property type="match status" value="1"/>
</dbReference>
<dbReference type="GO" id="GO:0003700">
    <property type="term" value="F:DNA-binding transcription factor activity"/>
    <property type="evidence" value="ECO:0007669"/>
    <property type="project" value="InterPro"/>
</dbReference>
<dbReference type="Proteomes" id="UP000694660">
    <property type="component" value="Unassembled WGS sequence"/>
</dbReference>
<dbReference type="AlphaFoldDB" id="A0A944HAA8"/>
<evidence type="ECO:0000259" key="4">
    <source>
        <dbReference type="PROSITE" id="PS01124"/>
    </source>
</evidence>
<dbReference type="Pfam" id="PF06445">
    <property type="entry name" value="GyrI-like"/>
    <property type="match status" value="1"/>
</dbReference>
<dbReference type="PANTHER" id="PTHR40055:SF1">
    <property type="entry name" value="TRANSCRIPTIONAL REGULATOR YGIV-RELATED"/>
    <property type="match status" value="1"/>
</dbReference>
<evidence type="ECO:0000313" key="5">
    <source>
        <dbReference type="EMBL" id="MBT0964104.1"/>
    </source>
</evidence>
<dbReference type="InterPro" id="IPR029442">
    <property type="entry name" value="GyrI-like"/>
</dbReference>